<protein>
    <submittedName>
        <fullName evidence="1">Uncharacterized protein</fullName>
    </submittedName>
</protein>
<name>A0A1D8A2H2_9SPHN</name>
<dbReference type="EMBL" id="CP017075">
    <property type="protein sequence ID" value="AOR76325.1"/>
    <property type="molecule type" value="Genomic_DNA"/>
</dbReference>
<keyword evidence="2" id="KW-1185">Reference proteome</keyword>
<dbReference type="KEGG" id="nre:BES08_05785"/>
<organism evidence="1 2">
    <name type="scientific">Novosphingobium resinovorum</name>
    <dbReference type="NCBI Taxonomy" id="158500"/>
    <lineage>
        <taxon>Bacteria</taxon>
        <taxon>Pseudomonadati</taxon>
        <taxon>Pseudomonadota</taxon>
        <taxon>Alphaproteobacteria</taxon>
        <taxon>Sphingomonadales</taxon>
        <taxon>Sphingomonadaceae</taxon>
        <taxon>Novosphingobium</taxon>
    </lineage>
</organism>
<accession>A0A1D8A2H2</accession>
<dbReference type="Proteomes" id="UP000094626">
    <property type="component" value="Chromosome"/>
</dbReference>
<reference evidence="2" key="1">
    <citation type="journal article" date="2017" name="J. Biotechnol.">
        <title>Complete genome sequence of Novosphingobium resinovorum SA1, a versatile xenobiotic-degrading bacterium capable of utilizing sulfanilic acid.</title>
        <authorList>
            <person name="Hegedus B."/>
            <person name="Kos P.B."/>
            <person name="Balint B."/>
            <person name="Maroti G."/>
            <person name="Gan H.M."/>
            <person name="Perei K."/>
            <person name="Rakhely G."/>
        </authorList>
    </citation>
    <scope>NUCLEOTIDE SEQUENCE [LARGE SCALE GENOMIC DNA]</scope>
    <source>
        <strain evidence="2">SA1</strain>
    </source>
</reference>
<dbReference type="AlphaFoldDB" id="A0A1D8A2H2"/>
<sequence length="195" mass="21426">MPGALVTELSLSSIASLGSTALANRLDDGMLAAVQALAAAPLPAPEPCDAQHFNQCLRVLLANLPKRNSDDISGKLLISTYQKKLGNLPKDQISFIADRAITECEWFPSIAECLRLAEGWERNDDAVRVRREATVAARWERQARFEEMMARLAAGDVDQSEIDGLPVSWLEVAETRGHLRREDGGRYTSRIPAKA</sequence>
<evidence type="ECO:0000313" key="1">
    <source>
        <dbReference type="EMBL" id="AOR76325.1"/>
    </source>
</evidence>
<evidence type="ECO:0000313" key="2">
    <source>
        <dbReference type="Proteomes" id="UP000094626"/>
    </source>
</evidence>
<gene>
    <name evidence="1" type="ORF">BES08_05785</name>
</gene>
<proteinExistence type="predicted"/>